<sequence length="98" mass="10941">MPPITFDGAVIQVDAVQMTTLDVEQRVTEPVEQVLLGMDGVESFHSTSTLGNSSLTIEIEEGRGRKFQRKSISFACFKTSACWSSRYNGYSLFNERNV</sequence>
<dbReference type="GO" id="GO:0016020">
    <property type="term" value="C:membrane"/>
    <property type="evidence" value="ECO:0007669"/>
    <property type="project" value="InterPro"/>
</dbReference>
<gene>
    <name evidence="1" type="ORF">JCM9140_1472</name>
</gene>
<dbReference type="GO" id="GO:0022857">
    <property type="term" value="F:transmembrane transporter activity"/>
    <property type="evidence" value="ECO:0007669"/>
    <property type="project" value="InterPro"/>
</dbReference>
<comment type="caution">
    <text evidence="1">The sequence shown here is derived from an EMBL/GenBank/DDBJ whole genome shotgun (WGS) entry which is preliminary data.</text>
</comment>
<proteinExistence type="predicted"/>
<dbReference type="STRING" id="1236970.JCM9140_1472"/>
<dbReference type="RefSeq" id="WP_052002101.1">
    <property type="nucleotide sequence ID" value="NZ_BAUT01000010.1"/>
</dbReference>
<dbReference type="Proteomes" id="UP000018890">
    <property type="component" value="Unassembled WGS sequence"/>
</dbReference>
<name>W4Q294_9BACI</name>
<dbReference type="InterPro" id="IPR001036">
    <property type="entry name" value="Acrflvin-R"/>
</dbReference>
<organism evidence="1 2">
    <name type="scientific">Halalkalibacter wakoensis JCM 9140</name>
    <dbReference type="NCBI Taxonomy" id="1236970"/>
    <lineage>
        <taxon>Bacteria</taxon>
        <taxon>Bacillati</taxon>
        <taxon>Bacillota</taxon>
        <taxon>Bacilli</taxon>
        <taxon>Bacillales</taxon>
        <taxon>Bacillaceae</taxon>
        <taxon>Halalkalibacter</taxon>
    </lineage>
</organism>
<dbReference type="EMBL" id="BAUT01000010">
    <property type="protein sequence ID" value="GAE25474.1"/>
    <property type="molecule type" value="Genomic_DNA"/>
</dbReference>
<reference evidence="1" key="1">
    <citation type="journal article" date="2014" name="Genome Announc.">
        <title>Draft Genome Sequences of Three Alkaliphilic Bacillus Strains, Bacillus wakoensis JCM 9140T, Bacillus akibai JCM 9157T, and Bacillus hemicellulosilyticus JCM 9152T.</title>
        <authorList>
            <person name="Yuki M."/>
            <person name="Oshima K."/>
            <person name="Suda W."/>
            <person name="Oshida Y."/>
            <person name="Kitamura K."/>
            <person name="Iida T."/>
            <person name="Hattori M."/>
            <person name="Ohkuma M."/>
        </authorList>
    </citation>
    <scope>NUCLEOTIDE SEQUENCE [LARGE SCALE GENOMIC DNA]</scope>
    <source>
        <strain evidence="1">JCM 9140</strain>
    </source>
</reference>
<dbReference type="AlphaFoldDB" id="W4Q294"/>
<dbReference type="SUPFAM" id="SSF82693">
    <property type="entry name" value="Multidrug efflux transporter AcrB pore domain, PN1, PN2, PC1 and PC2 subdomains"/>
    <property type="match status" value="1"/>
</dbReference>
<dbReference type="Pfam" id="PF00873">
    <property type="entry name" value="ACR_tran"/>
    <property type="match status" value="1"/>
</dbReference>
<evidence type="ECO:0000313" key="2">
    <source>
        <dbReference type="Proteomes" id="UP000018890"/>
    </source>
</evidence>
<keyword evidence="2" id="KW-1185">Reference proteome</keyword>
<protein>
    <submittedName>
        <fullName evidence="1">Uncharacterized protein</fullName>
    </submittedName>
</protein>
<dbReference type="Gene3D" id="3.30.70.1430">
    <property type="entry name" value="Multidrug efflux transporter AcrB pore domain"/>
    <property type="match status" value="1"/>
</dbReference>
<accession>W4Q294</accession>
<evidence type="ECO:0000313" key="1">
    <source>
        <dbReference type="EMBL" id="GAE25474.1"/>
    </source>
</evidence>